<keyword evidence="3" id="KW-1185">Reference proteome</keyword>
<feature type="compositionally biased region" description="Polar residues" evidence="1">
    <location>
        <begin position="1"/>
        <end position="10"/>
    </location>
</feature>
<gene>
    <name evidence="2" type="ORF">NQ317_008969</name>
</gene>
<name>A0ABQ9J2G1_9CUCU</name>
<evidence type="ECO:0000256" key="1">
    <source>
        <dbReference type="SAM" id="MobiDB-lite"/>
    </source>
</evidence>
<protein>
    <submittedName>
        <fullName evidence="2">Uncharacterized protein</fullName>
    </submittedName>
</protein>
<sequence>MYSENLSRRSSIGVELEESDSQFTYSNSSSPQRKADDQTDNDEDASKYSPKVQIIAASGDNIIAVANPALAMSSAIIPPLTPLIEARENRAEKD</sequence>
<dbReference type="EMBL" id="JAPWTJ010001488">
    <property type="protein sequence ID" value="KAJ8971380.1"/>
    <property type="molecule type" value="Genomic_DNA"/>
</dbReference>
<comment type="caution">
    <text evidence="2">The sequence shown here is derived from an EMBL/GenBank/DDBJ whole genome shotgun (WGS) entry which is preliminary data.</text>
</comment>
<evidence type="ECO:0000313" key="3">
    <source>
        <dbReference type="Proteomes" id="UP001162164"/>
    </source>
</evidence>
<feature type="compositionally biased region" description="Polar residues" evidence="1">
    <location>
        <begin position="21"/>
        <end position="32"/>
    </location>
</feature>
<proteinExistence type="predicted"/>
<feature type="region of interest" description="Disordered" evidence="1">
    <location>
        <begin position="1"/>
        <end position="48"/>
    </location>
</feature>
<accession>A0ABQ9J2G1</accession>
<evidence type="ECO:0000313" key="2">
    <source>
        <dbReference type="EMBL" id="KAJ8971380.1"/>
    </source>
</evidence>
<reference evidence="2" key="1">
    <citation type="journal article" date="2023" name="Insect Mol. Biol.">
        <title>Genome sequencing provides insights into the evolution of gene families encoding plant cell wall-degrading enzymes in longhorned beetles.</title>
        <authorList>
            <person name="Shin N.R."/>
            <person name="Okamura Y."/>
            <person name="Kirsch R."/>
            <person name="Pauchet Y."/>
        </authorList>
    </citation>
    <scope>NUCLEOTIDE SEQUENCE</scope>
    <source>
        <strain evidence="2">MMC_N1</strain>
    </source>
</reference>
<dbReference type="Proteomes" id="UP001162164">
    <property type="component" value="Unassembled WGS sequence"/>
</dbReference>
<organism evidence="2 3">
    <name type="scientific">Molorchus minor</name>
    <dbReference type="NCBI Taxonomy" id="1323400"/>
    <lineage>
        <taxon>Eukaryota</taxon>
        <taxon>Metazoa</taxon>
        <taxon>Ecdysozoa</taxon>
        <taxon>Arthropoda</taxon>
        <taxon>Hexapoda</taxon>
        <taxon>Insecta</taxon>
        <taxon>Pterygota</taxon>
        <taxon>Neoptera</taxon>
        <taxon>Endopterygota</taxon>
        <taxon>Coleoptera</taxon>
        <taxon>Polyphaga</taxon>
        <taxon>Cucujiformia</taxon>
        <taxon>Chrysomeloidea</taxon>
        <taxon>Cerambycidae</taxon>
        <taxon>Lamiinae</taxon>
        <taxon>Monochamini</taxon>
        <taxon>Molorchus</taxon>
    </lineage>
</organism>